<proteinExistence type="predicted"/>
<dbReference type="RefSeq" id="WP_114927780.1">
    <property type="nucleotide sequence ID" value="NZ_CP031229.1"/>
</dbReference>
<sequence>MTLATQLGLEQPHGDLLVSAQGRWHEWQDTHPVLGVCEDLLDLPGWVRQATPAEANEVLLALAELGAADGGDDPAAAAALVWLLIPGAVGIARALMPLSERVDELMAAQLWICARTVSWAKGVRVAATVLMNARRGVMTDLGLSADARASRTEVPSADLALGVGRFASATPVGTSHPPDVWATDDAFLLRRLLDEAVTGGVVSRDDVRLLLHLAQAADTPRAGRGRGGLLARTTSTDVARERGVSRASVARQADRALRALRQTYARDVRAA</sequence>
<dbReference type="EMBL" id="CP031229">
    <property type="protein sequence ID" value="AXH96015.1"/>
    <property type="molecule type" value="Genomic_DNA"/>
</dbReference>
<reference evidence="1 2" key="1">
    <citation type="submission" date="2018-07" db="EMBL/GenBank/DDBJ databases">
        <title>Complete genome sequencing of Ornithinimicrobium sp. AMA3305.</title>
        <authorList>
            <person name="Bae J.-W."/>
        </authorList>
    </citation>
    <scope>NUCLEOTIDE SEQUENCE [LARGE SCALE GENOMIC DNA]</scope>
    <source>
        <strain evidence="1 2">AMA3305</strain>
    </source>
</reference>
<dbReference type="KEGG" id="orn:DV701_07635"/>
<evidence type="ECO:0000313" key="1">
    <source>
        <dbReference type="EMBL" id="AXH96015.1"/>
    </source>
</evidence>
<organism evidence="1 2">
    <name type="scientific">Ornithinimicrobium avium</name>
    <dbReference type="NCBI Taxonomy" id="2283195"/>
    <lineage>
        <taxon>Bacteria</taxon>
        <taxon>Bacillati</taxon>
        <taxon>Actinomycetota</taxon>
        <taxon>Actinomycetes</taxon>
        <taxon>Micrococcales</taxon>
        <taxon>Ornithinimicrobiaceae</taxon>
        <taxon>Ornithinimicrobium</taxon>
    </lineage>
</organism>
<dbReference type="AlphaFoldDB" id="A0A345NLV7"/>
<protein>
    <submittedName>
        <fullName evidence="1">Uncharacterized protein</fullName>
    </submittedName>
</protein>
<evidence type="ECO:0000313" key="2">
    <source>
        <dbReference type="Proteomes" id="UP000253790"/>
    </source>
</evidence>
<dbReference type="OrthoDB" id="3722818at2"/>
<keyword evidence="2" id="KW-1185">Reference proteome</keyword>
<dbReference type="Proteomes" id="UP000253790">
    <property type="component" value="Chromosome"/>
</dbReference>
<gene>
    <name evidence="1" type="ORF">DV701_07635</name>
</gene>
<accession>A0A345NLV7</accession>
<name>A0A345NLV7_9MICO</name>